<protein>
    <recommendedName>
        <fullName evidence="6">HTH tetR-type domain-containing protein</fullName>
    </recommendedName>
</protein>
<dbReference type="OrthoDB" id="3172830at2"/>
<dbReference type="RefSeq" id="WP_087079852.1">
    <property type="nucleotide sequence ID" value="NZ_CP020809.1"/>
</dbReference>
<accession>A0A1Y0CBM2</accession>
<dbReference type="PRINTS" id="PR00455">
    <property type="entry name" value="HTHTETR"/>
</dbReference>
<reference evidence="7 8" key="1">
    <citation type="submission" date="2017-04" db="EMBL/GenBank/DDBJ databases">
        <title>Whole Genome Sequence of 1,4-Dioxane Degrading Bacterium Mycobacterium dioxanotrophicus PH-06.</title>
        <authorList>
            <person name="He Y."/>
        </authorList>
    </citation>
    <scope>NUCLEOTIDE SEQUENCE [LARGE SCALE GENOMIC DNA]</scope>
    <source>
        <strain evidence="7 8">PH-06</strain>
    </source>
</reference>
<evidence type="ECO:0000256" key="3">
    <source>
        <dbReference type="ARBA" id="ARBA00023163"/>
    </source>
</evidence>
<dbReference type="GO" id="GO:0003700">
    <property type="term" value="F:DNA-binding transcription factor activity"/>
    <property type="evidence" value="ECO:0007669"/>
    <property type="project" value="TreeGrafter"/>
</dbReference>
<evidence type="ECO:0000313" key="8">
    <source>
        <dbReference type="Proteomes" id="UP000195331"/>
    </source>
</evidence>
<keyword evidence="1" id="KW-0805">Transcription regulation</keyword>
<dbReference type="EMBL" id="CP020809">
    <property type="protein sequence ID" value="ART72512.1"/>
    <property type="molecule type" value="Genomic_DNA"/>
</dbReference>
<feature type="DNA-binding region" description="H-T-H motif" evidence="4">
    <location>
        <begin position="46"/>
        <end position="65"/>
    </location>
</feature>
<keyword evidence="8" id="KW-1185">Reference proteome</keyword>
<evidence type="ECO:0000256" key="2">
    <source>
        <dbReference type="ARBA" id="ARBA00023125"/>
    </source>
</evidence>
<dbReference type="PROSITE" id="PS50977">
    <property type="entry name" value="HTH_TETR_2"/>
    <property type="match status" value="1"/>
</dbReference>
<evidence type="ECO:0000259" key="6">
    <source>
        <dbReference type="PROSITE" id="PS50977"/>
    </source>
</evidence>
<sequence length="245" mass="26864">MAGHAASDRDRGGRTRADGSRSSDPRDEIIAAATRLFAEKGYADTTMKAVADAVGLRQPSVYYWFRNKEELLHATASINRYSATVVALLTANDSAPPPAKLYRLLYEDTRHICLLRPLDYHQVESIAYQRPQEFSQFWADYRALFDGVVAFIEDSQKLKNFRSSDSLSAAAAALGLNEGLQKLRRHHAGSVAAVDFPIPVPALDDVSAVAHLSATTTLLSHLVDHTSLDTVRAEAMAIELPPDSQ</sequence>
<dbReference type="PANTHER" id="PTHR30055:SF234">
    <property type="entry name" value="HTH-TYPE TRANSCRIPTIONAL REGULATOR BETI"/>
    <property type="match status" value="1"/>
</dbReference>
<evidence type="ECO:0000313" key="7">
    <source>
        <dbReference type="EMBL" id="ART72512.1"/>
    </source>
</evidence>
<keyword evidence="3" id="KW-0804">Transcription</keyword>
<organism evidence="7 8">
    <name type="scientific">Mycobacterium dioxanotrophicus</name>
    <dbReference type="NCBI Taxonomy" id="482462"/>
    <lineage>
        <taxon>Bacteria</taxon>
        <taxon>Bacillati</taxon>
        <taxon>Actinomycetota</taxon>
        <taxon>Actinomycetes</taxon>
        <taxon>Mycobacteriales</taxon>
        <taxon>Mycobacteriaceae</taxon>
        <taxon>Mycobacterium</taxon>
    </lineage>
</organism>
<feature type="region of interest" description="Disordered" evidence="5">
    <location>
        <begin position="1"/>
        <end position="25"/>
    </location>
</feature>
<dbReference type="InterPro" id="IPR009057">
    <property type="entry name" value="Homeodomain-like_sf"/>
</dbReference>
<dbReference type="AlphaFoldDB" id="A0A1Y0CBM2"/>
<proteinExistence type="predicted"/>
<evidence type="ECO:0000256" key="1">
    <source>
        <dbReference type="ARBA" id="ARBA00023015"/>
    </source>
</evidence>
<dbReference type="GO" id="GO:0000976">
    <property type="term" value="F:transcription cis-regulatory region binding"/>
    <property type="evidence" value="ECO:0007669"/>
    <property type="project" value="TreeGrafter"/>
</dbReference>
<gene>
    <name evidence="7" type="ORF">BTO20_31680</name>
</gene>
<evidence type="ECO:0000256" key="5">
    <source>
        <dbReference type="SAM" id="MobiDB-lite"/>
    </source>
</evidence>
<keyword evidence="2 4" id="KW-0238">DNA-binding</keyword>
<dbReference type="PANTHER" id="PTHR30055">
    <property type="entry name" value="HTH-TYPE TRANSCRIPTIONAL REGULATOR RUTR"/>
    <property type="match status" value="1"/>
</dbReference>
<dbReference type="KEGG" id="mdx:BTO20_31680"/>
<dbReference type="Gene3D" id="1.10.357.10">
    <property type="entry name" value="Tetracycline Repressor, domain 2"/>
    <property type="match status" value="1"/>
</dbReference>
<dbReference type="Pfam" id="PF00440">
    <property type="entry name" value="TetR_N"/>
    <property type="match status" value="1"/>
</dbReference>
<evidence type="ECO:0000256" key="4">
    <source>
        <dbReference type="PROSITE-ProRule" id="PRU00335"/>
    </source>
</evidence>
<dbReference type="InterPro" id="IPR050109">
    <property type="entry name" value="HTH-type_TetR-like_transc_reg"/>
</dbReference>
<dbReference type="InterPro" id="IPR001647">
    <property type="entry name" value="HTH_TetR"/>
</dbReference>
<feature type="domain" description="HTH tetR-type" evidence="6">
    <location>
        <begin position="23"/>
        <end position="83"/>
    </location>
</feature>
<dbReference type="Proteomes" id="UP000195331">
    <property type="component" value="Chromosome"/>
</dbReference>
<name>A0A1Y0CBM2_9MYCO</name>
<dbReference type="SUPFAM" id="SSF46689">
    <property type="entry name" value="Homeodomain-like"/>
    <property type="match status" value="1"/>
</dbReference>